<dbReference type="EMBL" id="OCSU01000003">
    <property type="protein sequence ID" value="SOE87961.1"/>
    <property type="molecule type" value="Genomic_DNA"/>
</dbReference>
<evidence type="ECO:0000313" key="2">
    <source>
        <dbReference type="EMBL" id="SOE87961.1"/>
    </source>
</evidence>
<dbReference type="InterPro" id="IPR035901">
    <property type="entry name" value="GIY-YIG_endonuc_sf"/>
</dbReference>
<dbReference type="SUPFAM" id="SSF82771">
    <property type="entry name" value="GIY-YIG endonuclease"/>
    <property type="match status" value="1"/>
</dbReference>
<evidence type="ECO:0000259" key="1">
    <source>
        <dbReference type="Pfam" id="PF01541"/>
    </source>
</evidence>
<evidence type="ECO:0000313" key="3">
    <source>
        <dbReference type="Proteomes" id="UP000219522"/>
    </source>
</evidence>
<name>A0A7Z7IC48_9BURK</name>
<sequence length="211" mass="23758">MSDVQTPEPYPGTGPFNLEELHLSKRSPVCCVYVLVHQDGVYVGGTTNLYDRLKNHRSMLKYGRHFCRSLQAAFEEVPTLSIQIFLADPEDLTRLESELLKSRRNAGLCVFNGGGEDAASPTRGLTVTAERRRKISASLVGKSWTPITEEEKLNFARAVSKGKRAKARPVVINGRQYSGIQDAAEKLGLTYCTVRFRVTRDRKGYEDWYQI</sequence>
<keyword evidence="3" id="KW-1185">Reference proteome</keyword>
<dbReference type="Gene3D" id="3.40.1440.10">
    <property type="entry name" value="GIY-YIG endonuclease"/>
    <property type="match status" value="1"/>
</dbReference>
<dbReference type="SUPFAM" id="SSF64496">
    <property type="entry name" value="DNA-binding domain of intron-encoded endonucleases"/>
    <property type="match status" value="1"/>
</dbReference>
<comment type="caution">
    <text evidence="2">The sequence shown here is derived from an EMBL/GenBank/DDBJ whole genome shotgun (WGS) entry which is preliminary data.</text>
</comment>
<dbReference type="AlphaFoldDB" id="A0A7Z7IC48"/>
<accession>A0A7Z7IC48</accession>
<organism evidence="2 3">
    <name type="scientific">Caballeronia arationis</name>
    <dbReference type="NCBI Taxonomy" id="1777142"/>
    <lineage>
        <taxon>Bacteria</taxon>
        <taxon>Pseudomonadati</taxon>
        <taxon>Pseudomonadota</taxon>
        <taxon>Betaproteobacteria</taxon>
        <taxon>Burkholderiales</taxon>
        <taxon>Burkholderiaceae</taxon>
        <taxon>Caballeronia</taxon>
    </lineage>
</organism>
<dbReference type="Proteomes" id="UP000219522">
    <property type="component" value="Unassembled WGS sequence"/>
</dbReference>
<dbReference type="InterPro" id="IPR000305">
    <property type="entry name" value="GIY-YIG_endonuc"/>
</dbReference>
<dbReference type="RefSeq" id="WP_097190680.1">
    <property type="nucleotide sequence ID" value="NZ_OCSU01000003.1"/>
</dbReference>
<gene>
    <name evidence="2" type="ORF">SAMN05446927_6550</name>
</gene>
<protein>
    <submittedName>
        <fullName evidence="2">GIY-YIG catalytic domain-containing protein</fullName>
    </submittedName>
</protein>
<reference evidence="2 3" key="1">
    <citation type="submission" date="2017-09" db="EMBL/GenBank/DDBJ databases">
        <authorList>
            <person name="Varghese N."/>
            <person name="Submissions S."/>
        </authorList>
    </citation>
    <scope>NUCLEOTIDE SEQUENCE [LARGE SCALE GENOMIC DNA]</scope>
    <source>
        <strain evidence="2 3">OK806</strain>
    </source>
</reference>
<feature type="domain" description="GIY-YIG" evidence="1">
    <location>
        <begin position="30"/>
        <end position="104"/>
    </location>
</feature>
<proteinExistence type="predicted"/>
<dbReference type="Pfam" id="PF01541">
    <property type="entry name" value="GIY-YIG"/>
    <property type="match status" value="1"/>
</dbReference>